<dbReference type="AlphaFoldDB" id="A0A974CQ08"/>
<reference evidence="2" key="1">
    <citation type="journal article" date="2016" name="Nature">
        <title>Genome evolution in the allotetraploid frog Xenopus laevis.</title>
        <authorList>
            <person name="Session A.M."/>
            <person name="Uno Y."/>
            <person name="Kwon T."/>
            <person name="Chapman J.A."/>
            <person name="Toyoda A."/>
            <person name="Takahashi S."/>
            <person name="Fukui A."/>
            <person name="Hikosaka A."/>
            <person name="Suzuki A."/>
            <person name="Kondo M."/>
            <person name="van Heeringen S.J."/>
            <person name="Quigley I."/>
            <person name="Heinz S."/>
            <person name="Ogino H."/>
            <person name="Ochi H."/>
            <person name="Hellsten U."/>
            <person name="Lyons J.B."/>
            <person name="Simakov O."/>
            <person name="Putnam N."/>
            <person name="Stites J."/>
            <person name="Kuroki Y."/>
            <person name="Tanaka T."/>
            <person name="Michiue T."/>
            <person name="Watanabe M."/>
            <person name="Bogdanovic O."/>
            <person name="Lister R."/>
            <person name="Georgiou G."/>
            <person name="Paranjpe S.S."/>
            <person name="van Kruijsbergen I."/>
            <person name="Shu S."/>
            <person name="Carlson J."/>
            <person name="Kinoshita T."/>
            <person name="Ohta Y."/>
            <person name="Mawaribuchi S."/>
            <person name="Jenkins J."/>
            <person name="Grimwood J."/>
            <person name="Schmutz J."/>
            <person name="Mitros T."/>
            <person name="Mozaffari S.V."/>
            <person name="Suzuki Y."/>
            <person name="Haramoto Y."/>
            <person name="Yamamoto T.S."/>
            <person name="Takagi C."/>
            <person name="Heald R."/>
            <person name="Miller K."/>
            <person name="Haudenschild C."/>
            <person name="Kitzman J."/>
            <person name="Nakayama T."/>
            <person name="Izutsu Y."/>
            <person name="Robert J."/>
            <person name="Fortriede J."/>
            <person name="Burns K."/>
            <person name="Lotay V."/>
            <person name="Karimi K."/>
            <person name="Yasuoka Y."/>
            <person name="Dichmann D.S."/>
            <person name="Flajnik M.F."/>
            <person name="Houston D.W."/>
            <person name="Shendure J."/>
            <person name="DuPasquier L."/>
            <person name="Vize P.D."/>
            <person name="Zorn A.M."/>
            <person name="Ito M."/>
            <person name="Marcotte E.M."/>
            <person name="Wallingford J.B."/>
            <person name="Ito Y."/>
            <person name="Asashima M."/>
            <person name="Ueno N."/>
            <person name="Matsuda Y."/>
            <person name="Veenstra G.J."/>
            <person name="Fujiyama A."/>
            <person name="Harland R.M."/>
            <person name="Taira M."/>
            <person name="Rokhsar D.S."/>
        </authorList>
    </citation>
    <scope>NUCLEOTIDE SEQUENCE [LARGE SCALE GENOMIC DNA]</scope>
    <source>
        <strain evidence="2">J</strain>
    </source>
</reference>
<proteinExistence type="predicted"/>
<dbReference type="Proteomes" id="UP000694892">
    <property type="component" value="Chromosome 6L"/>
</dbReference>
<name>A0A974CQ08_XENLA</name>
<evidence type="ECO:0000313" key="1">
    <source>
        <dbReference type="EMBL" id="OCT77257.1"/>
    </source>
</evidence>
<sequence length="70" mass="8147">MRQMTYRAVTGSVLRQNYMGDEKDFYQINEKSIKPQKSINGHNALVTDRYPILAVKYNSGMAAHRKYLVH</sequence>
<organism evidence="1 2">
    <name type="scientific">Xenopus laevis</name>
    <name type="common">African clawed frog</name>
    <dbReference type="NCBI Taxonomy" id="8355"/>
    <lineage>
        <taxon>Eukaryota</taxon>
        <taxon>Metazoa</taxon>
        <taxon>Chordata</taxon>
        <taxon>Craniata</taxon>
        <taxon>Vertebrata</taxon>
        <taxon>Euteleostomi</taxon>
        <taxon>Amphibia</taxon>
        <taxon>Batrachia</taxon>
        <taxon>Anura</taxon>
        <taxon>Pipoidea</taxon>
        <taxon>Pipidae</taxon>
        <taxon>Xenopodinae</taxon>
        <taxon>Xenopus</taxon>
        <taxon>Xenopus</taxon>
    </lineage>
</organism>
<evidence type="ECO:0000313" key="2">
    <source>
        <dbReference type="Proteomes" id="UP000694892"/>
    </source>
</evidence>
<dbReference type="EMBL" id="CM004476">
    <property type="protein sequence ID" value="OCT77257.1"/>
    <property type="molecule type" value="Genomic_DNA"/>
</dbReference>
<gene>
    <name evidence="1" type="ORF">XELAEV_18032456mg</name>
</gene>
<accession>A0A974CQ08</accession>
<protein>
    <submittedName>
        <fullName evidence="1">Uncharacterized protein</fullName>
    </submittedName>
</protein>